<evidence type="ECO:0000256" key="3">
    <source>
        <dbReference type="ARBA" id="ARBA00022458"/>
    </source>
</evidence>
<dbReference type="Pfam" id="PF00005">
    <property type="entry name" value="ABC_tran"/>
    <property type="match status" value="1"/>
</dbReference>
<name>A0AAU9AD97_LYSEN</name>
<gene>
    <name evidence="7" type="ORF">LEN_1518</name>
</gene>
<protein>
    <submittedName>
        <fullName evidence="7">ABC-2 type transport system ATP-binding protein</fullName>
    </submittedName>
</protein>
<dbReference type="PROSITE" id="PS00211">
    <property type="entry name" value="ABC_TRANSPORTER_1"/>
    <property type="match status" value="1"/>
</dbReference>
<dbReference type="InterPro" id="IPR050763">
    <property type="entry name" value="ABC_transporter_ATP-binding"/>
</dbReference>
<dbReference type="CDD" id="cd03230">
    <property type="entry name" value="ABC_DR_subfamily_A"/>
    <property type="match status" value="1"/>
</dbReference>
<evidence type="ECO:0000256" key="4">
    <source>
        <dbReference type="ARBA" id="ARBA00022741"/>
    </source>
</evidence>
<dbReference type="SUPFAM" id="SSF52540">
    <property type="entry name" value="P-loop containing nucleoside triphosphate hydrolases"/>
    <property type="match status" value="1"/>
</dbReference>
<dbReference type="PROSITE" id="PS50893">
    <property type="entry name" value="ABC_TRANSPORTER_2"/>
    <property type="match status" value="1"/>
</dbReference>
<dbReference type="InterPro" id="IPR003439">
    <property type="entry name" value="ABC_transporter-like_ATP-bd"/>
</dbReference>
<dbReference type="KEGG" id="lem:LEN_1518"/>
<dbReference type="PANTHER" id="PTHR42711">
    <property type="entry name" value="ABC TRANSPORTER ATP-BINDING PROTEIN"/>
    <property type="match status" value="1"/>
</dbReference>
<feature type="domain" description="ABC transporter" evidence="6">
    <location>
        <begin position="19"/>
        <end position="248"/>
    </location>
</feature>
<dbReference type="Gene3D" id="3.40.50.300">
    <property type="entry name" value="P-loop containing nucleotide triphosphate hydrolases"/>
    <property type="match status" value="1"/>
</dbReference>
<dbReference type="AlphaFoldDB" id="A0AAU9AD97"/>
<dbReference type="GO" id="GO:0016887">
    <property type="term" value="F:ATP hydrolysis activity"/>
    <property type="evidence" value="ECO:0007669"/>
    <property type="project" value="InterPro"/>
</dbReference>
<reference evidence="7 8" key="1">
    <citation type="journal article" date="2017" name="DNA Res.">
        <title>Complete genome sequence and expression profile of the commercial lytic enzyme producer Lysobacter enzymogenes M497-1.</title>
        <authorList>
            <person name="Takami H."/>
            <person name="Toyoda A."/>
            <person name="Uchiyama I."/>
            <person name="Itoh T."/>
            <person name="Takaki Y."/>
            <person name="Arai W."/>
            <person name="Nishi S."/>
            <person name="Kawai M."/>
            <person name="Shinya K."/>
            <person name="Ikeda H."/>
        </authorList>
    </citation>
    <scope>NUCLEOTIDE SEQUENCE [LARGE SCALE GENOMIC DNA]</scope>
    <source>
        <strain evidence="7 8">M497-1</strain>
    </source>
</reference>
<keyword evidence="5 7" id="KW-0067">ATP-binding</keyword>
<dbReference type="GO" id="GO:0005524">
    <property type="term" value="F:ATP binding"/>
    <property type="evidence" value="ECO:0007669"/>
    <property type="project" value="UniProtKB-KW"/>
</dbReference>
<keyword evidence="3" id="KW-0536">Nodulation</keyword>
<dbReference type="InterPro" id="IPR017871">
    <property type="entry name" value="ABC_transporter-like_CS"/>
</dbReference>
<sequence length="331" mass="35520">MSPVAGEAQAAAPATAPAIRARGMSKRFGALQAVDRVDLTVPRACVYGFLGPNGSGKSTTIRMLCGLLTPSAGEIEVLGLKIPEQAEALRRRIGYMTQKFSLFEDLSVRENLEFLAAVQDIPKAAARKRIDELIEQYRFGDRQNQLAGTMSGGQKQRLALAGAVIHEPELLFLDEPTSAVDPESRRDFWEKLFELADAGTTLLVSTHYMDEAERCHRLAILDRGALVADGTPAELTGALQGRAVEVRAAQPRKAQRALVDLPGVLSVAQIGNDLRVLLADADTAEQGLTDALRADGLEAQVAKAKPNLEDVFVAATRGQTPRAATAREEGA</sequence>
<dbReference type="InterPro" id="IPR027417">
    <property type="entry name" value="P-loop_NTPase"/>
</dbReference>
<dbReference type="InterPro" id="IPR003593">
    <property type="entry name" value="AAA+_ATPase"/>
</dbReference>
<comment type="similarity">
    <text evidence="1">Belongs to the ABC transporter superfamily.</text>
</comment>
<evidence type="ECO:0000313" key="8">
    <source>
        <dbReference type="Proteomes" id="UP000218824"/>
    </source>
</evidence>
<proteinExistence type="inferred from homology"/>
<evidence type="ECO:0000256" key="5">
    <source>
        <dbReference type="ARBA" id="ARBA00022840"/>
    </source>
</evidence>
<keyword evidence="4" id="KW-0547">Nucleotide-binding</keyword>
<evidence type="ECO:0000256" key="1">
    <source>
        <dbReference type="ARBA" id="ARBA00005417"/>
    </source>
</evidence>
<dbReference type="Proteomes" id="UP000218824">
    <property type="component" value="Chromosome"/>
</dbReference>
<evidence type="ECO:0000256" key="2">
    <source>
        <dbReference type="ARBA" id="ARBA00022448"/>
    </source>
</evidence>
<organism evidence="7 8">
    <name type="scientific">Lysobacter enzymogenes</name>
    <dbReference type="NCBI Taxonomy" id="69"/>
    <lineage>
        <taxon>Bacteria</taxon>
        <taxon>Pseudomonadati</taxon>
        <taxon>Pseudomonadota</taxon>
        <taxon>Gammaproteobacteria</taxon>
        <taxon>Lysobacterales</taxon>
        <taxon>Lysobacteraceae</taxon>
        <taxon>Lysobacter</taxon>
    </lineage>
</organism>
<dbReference type="EMBL" id="AP014940">
    <property type="protein sequence ID" value="BAV97005.1"/>
    <property type="molecule type" value="Genomic_DNA"/>
</dbReference>
<accession>A0AAU9AD97</accession>
<dbReference type="SMART" id="SM00382">
    <property type="entry name" value="AAA"/>
    <property type="match status" value="1"/>
</dbReference>
<evidence type="ECO:0000259" key="6">
    <source>
        <dbReference type="PROSITE" id="PS50893"/>
    </source>
</evidence>
<dbReference type="PANTHER" id="PTHR42711:SF5">
    <property type="entry name" value="ABC TRANSPORTER ATP-BINDING PROTEIN NATA"/>
    <property type="match status" value="1"/>
</dbReference>
<keyword evidence="2" id="KW-0813">Transport</keyword>
<evidence type="ECO:0000313" key="7">
    <source>
        <dbReference type="EMBL" id="BAV97005.1"/>
    </source>
</evidence>